<organism evidence="2 3">
    <name type="scientific">Leptothoe spongobia TAU-MAC 1115</name>
    <dbReference type="NCBI Taxonomy" id="1967444"/>
    <lineage>
        <taxon>Bacteria</taxon>
        <taxon>Bacillati</taxon>
        <taxon>Cyanobacteriota</taxon>
        <taxon>Cyanophyceae</taxon>
        <taxon>Nodosilineales</taxon>
        <taxon>Cymatolegaceae</taxon>
        <taxon>Leptothoe</taxon>
        <taxon>Leptothoe spongobia</taxon>
    </lineage>
</organism>
<dbReference type="AlphaFoldDB" id="A0A947DF79"/>
<accession>A0A947DF79</accession>
<dbReference type="EMBL" id="JADOES010000013">
    <property type="protein sequence ID" value="MBT9315559.1"/>
    <property type="molecule type" value="Genomic_DNA"/>
</dbReference>
<dbReference type="InterPro" id="IPR050834">
    <property type="entry name" value="Glycosyltransf_2"/>
</dbReference>
<dbReference type="Proteomes" id="UP000717364">
    <property type="component" value="Unassembled WGS sequence"/>
</dbReference>
<reference evidence="2" key="1">
    <citation type="submission" date="2020-11" db="EMBL/GenBank/DDBJ databases">
        <authorList>
            <person name="Konstantinou D."/>
            <person name="Gkelis S."/>
            <person name="Popin R."/>
            <person name="Fewer D."/>
            <person name="Sivonen K."/>
        </authorList>
    </citation>
    <scope>NUCLEOTIDE SEQUENCE</scope>
    <source>
        <strain evidence="2">TAU-MAC 1115</strain>
    </source>
</reference>
<dbReference type="PANTHER" id="PTHR43685">
    <property type="entry name" value="GLYCOSYLTRANSFERASE"/>
    <property type="match status" value="1"/>
</dbReference>
<feature type="domain" description="Glycosyltransferase 2-like prokaryotic type" evidence="1">
    <location>
        <begin position="5"/>
        <end position="253"/>
    </location>
</feature>
<dbReference type="Pfam" id="PF10111">
    <property type="entry name" value="Glyco_tranf_2_2"/>
    <property type="match status" value="1"/>
</dbReference>
<protein>
    <submittedName>
        <fullName evidence="2">Glycosyltransferase</fullName>
    </submittedName>
</protein>
<dbReference type="Gene3D" id="3.90.550.10">
    <property type="entry name" value="Spore Coat Polysaccharide Biosynthesis Protein SpsA, Chain A"/>
    <property type="match status" value="1"/>
</dbReference>
<comment type="caution">
    <text evidence="2">The sequence shown here is derived from an EMBL/GenBank/DDBJ whole genome shotgun (WGS) entry which is preliminary data.</text>
</comment>
<evidence type="ECO:0000259" key="1">
    <source>
        <dbReference type="Pfam" id="PF10111"/>
    </source>
</evidence>
<name>A0A947DF79_9CYAN</name>
<evidence type="ECO:0000313" key="2">
    <source>
        <dbReference type="EMBL" id="MBT9315559.1"/>
    </source>
</evidence>
<dbReference type="PANTHER" id="PTHR43685:SF2">
    <property type="entry name" value="GLYCOSYLTRANSFERASE 2-LIKE DOMAIN-CONTAINING PROTEIN"/>
    <property type="match status" value="1"/>
</dbReference>
<dbReference type="SUPFAM" id="SSF53448">
    <property type="entry name" value="Nucleotide-diphospho-sugar transferases"/>
    <property type="match status" value="1"/>
</dbReference>
<evidence type="ECO:0000313" key="3">
    <source>
        <dbReference type="Proteomes" id="UP000717364"/>
    </source>
</evidence>
<dbReference type="RefSeq" id="WP_215608628.1">
    <property type="nucleotide sequence ID" value="NZ_JADOES010000013.1"/>
</dbReference>
<sequence>MPIISVIIPAYNSEKTIQESIDSVLTQTFSDFELIIVNDGSTDKTLELVEGIKDPRLRILSFENAGAAATRNRGIAKAKGDFIAFLDADDIWTTGKLADQLAAFKHEPSAGLVYSWSDYINFSGDFLCVGKRVITSESIEDTYAKLLVSNFLENGSTPLIRIDILKEVGCFDESLESSQDLDLYLKIAAKYRFVTVPKVQVKYRVTPGSITSKTAENEKKQVEFINKIFAQAPGKYKHLKRQRLSGFYRYLMLRTVEEEVSLKNRLRGLKYLILFVLYRPLILVDQYKFVFIMFSKISLNLMPKPLSNLLKRTLTS</sequence>
<gene>
    <name evidence="2" type="ORF">IXB50_08995</name>
</gene>
<dbReference type="InterPro" id="IPR019290">
    <property type="entry name" value="GlycosylTrfase-like_prok"/>
</dbReference>
<dbReference type="InterPro" id="IPR029044">
    <property type="entry name" value="Nucleotide-diphossugar_trans"/>
</dbReference>
<reference evidence="2" key="2">
    <citation type="journal article" date="2021" name="Mar. Drugs">
        <title>Genome Reduction and Secondary Metabolism of the Marine Sponge-Associated Cyanobacterium Leptothoe.</title>
        <authorList>
            <person name="Konstantinou D."/>
            <person name="Popin R.V."/>
            <person name="Fewer D.P."/>
            <person name="Sivonen K."/>
            <person name="Gkelis S."/>
        </authorList>
    </citation>
    <scope>NUCLEOTIDE SEQUENCE</scope>
    <source>
        <strain evidence="2">TAU-MAC 1115</strain>
    </source>
</reference>
<keyword evidence="3" id="KW-1185">Reference proteome</keyword>
<proteinExistence type="predicted"/>
<dbReference type="CDD" id="cd00761">
    <property type="entry name" value="Glyco_tranf_GTA_type"/>
    <property type="match status" value="1"/>
</dbReference>